<dbReference type="AlphaFoldDB" id="A0A0L0HMJ2"/>
<feature type="compositionally biased region" description="Low complexity" evidence="1">
    <location>
        <begin position="141"/>
        <end position="164"/>
    </location>
</feature>
<sequence>MSTTRTSTVTAMEPVSPKAHLSLSPSDLYFTPTRSHVGVIARISLQNNHPSKRPVGYKLKTNAPARYSVKPVLGVLVAGATVDVLVRTESAIHPDDRFLLQTIFLTDEESVGLDAAKWRTLDRRRMADTFIDCKPATSRPRGLSAASTSSSSSTGTSTTLRPSPTKNPVDVSVRVTPLDVVVFSCLCLVLGILMPYRSLAHLVDLTLV</sequence>
<keyword evidence="5" id="KW-1185">Reference proteome</keyword>
<dbReference type="InterPro" id="IPR000535">
    <property type="entry name" value="MSP_dom"/>
</dbReference>
<feature type="region of interest" description="Disordered" evidence="1">
    <location>
        <begin position="135"/>
        <end position="168"/>
    </location>
</feature>
<evidence type="ECO:0000256" key="2">
    <source>
        <dbReference type="SAM" id="Phobius"/>
    </source>
</evidence>
<dbReference type="RefSeq" id="XP_016610361.1">
    <property type="nucleotide sequence ID" value="XM_016751081.1"/>
</dbReference>
<accession>A0A0L0HMJ2</accession>
<dbReference type="SUPFAM" id="SSF49354">
    <property type="entry name" value="PapD-like"/>
    <property type="match status" value="1"/>
</dbReference>
<dbReference type="OrthoDB" id="75724at2759"/>
<feature type="transmembrane region" description="Helical" evidence="2">
    <location>
        <begin position="175"/>
        <end position="196"/>
    </location>
</feature>
<organism evidence="4 5">
    <name type="scientific">Spizellomyces punctatus (strain DAOM BR117)</name>
    <dbReference type="NCBI Taxonomy" id="645134"/>
    <lineage>
        <taxon>Eukaryota</taxon>
        <taxon>Fungi</taxon>
        <taxon>Fungi incertae sedis</taxon>
        <taxon>Chytridiomycota</taxon>
        <taxon>Chytridiomycota incertae sedis</taxon>
        <taxon>Chytridiomycetes</taxon>
        <taxon>Spizellomycetales</taxon>
        <taxon>Spizellomycetaceae</taxon>
        <taxon>Spizellomyces</taxon>
    </lineage>
</organism>
<proteinExistence type="predicted"/>
<dbReference type="Gene3D" id="2.60.40.10">
    <property type="entry name" value="Immunoglobulins"/>
    <property type="match status" value="1"/>
</dbReference>
<dbReference type="PROSITE" id="PS50202">
    <property type="entry name" value="MSP"/>
    <property type="match status" value="1"/>
</dbReference>
<name>A0A0L0HMJ2_SPIPD</name>
<reference evidence="4 5" key="1">
    <citation type="submission" date="2009-08" db="EMBL/GenBank/DDBJ databases">
        <title>The Genome Sequence of Spizellomyces punctatus strain DAOM BR117.</title>
        <authorList>
            <consortium name="The Broad Institute Genome Sequencing Platform"/>
            <person name="Russ C."/>
            <person name="Cuomo C."/>
            <person name="Shea T."/>
            <person name="Young S.K."/>
            <person name="Zeng Q."/>
            <person name="Koehrsen M."/>
            <person name="Haas B."/>
            <person name="Borodovsky M."/>
            <person name="Guigo R."/>
            <person name="Alvarado L."/>
            <person name="Berlin A."/>
            <person name="Bochicchio J."/>
            <person name="Borenstein D."/>
            <person name="Chapman S."/>
            <person name="Chen Z."/>
            <person name="Engels R."/>
            <person name="Freedman E."/>
            <person name="Gellesch M."/>
            <person name="Goldberg J."/>
            <person name="Griggs A."/>
            <person name="Gujja S."/>
            <person name="Heiman D."/>
            <person name="Hepburn T."/>
            <person name="Howarth C."/>
            <person name="Jen D."/>
            <person name="Larson L."/>
            <person name="Lewis B."/>
            <person name="Mehta T."/>
            <person name="Park D."/>
            <person name="Pearson M."/>
            <person name="Roberts A."/>
            <person name="Saif S."/>
            <person name="Shenoy N."/>
            <person name="Sisk P."/>
            <person name="Stolte C."/>
            <person name="Sykes S."/>
            <person name="Thomson T."/>
            <person name="Walk T."/>
            <person name="White J."/>
            <person name="Yandava C."/>
            <person name="Burger G."/>
            <person name="Gray M.W."/>
            <person name="Holland P.W.H."/>
            <person name="King N."/>
            <person name="Lang F.B.F."/>
            <person name="Roger A.J."/>
            <person name="Ruiz-Trillo I."/>
            <person name="Lander E."/>
            <person name="Nusbaum C."/>
        </authorList>
    </citation>
    <scope>NUCLEOTIDE SEQUENCE [LARGE SCALE GENOMIC DNA]</scope>
    <source>
        <strain evidence="4 5">DAOM BR117</strain>
    </source>
</reference>
<evidence type="ECO:0000313" key="5">
    <source>
        <dbReference type="Proteomes" id="UP000053201"/>
    </source>
</evidence>
<dbReference type="EMBL" id="KQ257453">
    <property type="protein sequence ID" value="KND02322.1"/>
    <property type="molecule type" value="Genomic_DNA"/>
</dbReference>
<protein>
    <recommendedName>
        <fullName evidence="3">MSP domain-containing protein</fullName>
    </recommendedName>
</protein>
<dbReference type="InterPro" id="IPR013783">
    <property type="entry name" value="Ig-like_fold"/>
</dbReference>
<dbReference type="Pfam" id="PF00635">
    <property type="entry name" value="Motile_Sperm"/>
    <property type="match status" value="1"/>
</dbReference>
<dbReference type="eggNOG" id="ENOG502SQQG">
    <property type="taxonomic scope" value="Eukaryota"/>
</dbReference>
<dbReference type="Proteomes" id="UP000053201">
    <property type="component" value="Unassembled WGS sequence"/>
</dbReference>
<evidence type="ECO:0000259" key="3">
    <source>
        <dbReference type="PROSITE" id="PS50202"/>
    </source>
</evidence>
<dbReference type="VEuPathDB" id="FungiDB:SPPG_02796"/>
<feature type="domain" description="MSP" evidence="3">
    <location>
        <begin position="20"/>
        <end position="136"/>
    </location>
</feature>
<gene>
    <name evidence="4" type="ORF">SPPG_02796</name>
</gene>
<dbReference type="InterPro" id="IPR008962">
    <property type="entry name" value="PapD-like_sf"/>
</dbReference>
<evidence type="ECO:0000313" key="4">
    <source>
        <dbReference type="EMBL" id="KND02322.1"/>
    </source>
</evidence>
<evidence type="ECO:0000256" key="1">
    <source>
        <dbReference type="SAM" id="MobiDB-lite"/>
    </source>
</evidence>
<keyword evidence="2" id="KW-0812">Transmembrane</keyword>
<keyword evidence="2" id="KW-1133">Transmembrane helix</keyword>
<dbReference type="GeneID" id="27686357"/>
<keyword evidence="2" id="KW-0472">Membrane</keyword>
<dbReference type="InParanoid" id="A0A0L0HMJ2"/>
<dbReference type="STRING" id="645134.A0A0L0HMJ2"/>